<feature type="domain" description="C2H2-type" evidence="11">
    <location>
        <begin position="391"/>
        <end position="418"/>
    </location>
</feature>
<dbReference type="GO" id="GO:0045892">
    <property type="term" value="P:negative regulation of DNA-templated transcription"/>
    <property type="evidence" value="ECO:0007669"/>
    <property type="project" value="UniProtKB-ARBA"/>
</dbReference>
<proteinExistence type="predicted"/>
<dbReference type="Pfam" id="PF07776">
    <property type="entry name" value="zf-AD"/>
    <property type="match status" value="1"/>
</dbReference>
<dbReference type="PROSITE" id="PS00028">
    <property type="entry name" value="ZINC_FINGER_C2H2_1"/>
    <property type="match status" value="19"/>
</dbReference>
<feature type="domain" description="C2H2-type" evidence="11">
    <location>
        <begin position="804"/>
        <end position="831"/>
    </location>
</feature>
<feature type="domain" description="C2H2-type" evidence="11">
    <location>
        <begin position="1262"/>
        <end position="1284"/>
    </location>
</feature>
<evidence type="ECO:0000256" key="4">
    <source>
        <dbReference type="ARBA" id="ARBA00022771"/>
    </source>
</evidence>
<dbReference type="GO" id="GO:0000978">
    <property type="term" value="F:RNA polymerase II cis-regulatory region sequence-specific DNA binding"/>
    <property type="evidence" value="ECO:0007669"/>
    <property type="project" value="TreeGrafter"/>
</dbReference>
<feature type="domain" description="C2H2-type" evidence="11">
    <location>
        <begin position="1234"/>
        <end position="1261"/>
    </location>
</feature>
<keyword evidence="7" id="KW-0238">DNA-binding</keyword>
<accession>A0A7R9D394</accession>
<feature type="domain" description="C2H2-type" evidence="11">
    <location>
        <begin position="467"/>
        <end position="490"/>
    </location>
</feature>
<sequence>MTIVRNRLISQYKNTIVKMLSLPNPTQNMSEVCRLCLSAEEDKLPIFAEEDSFRTPLYFRILACVSVELLGATGCWGFTAMGSSCWEYRGVMYKGKLFLWGRGIRRQDVVLQGGVRASRVSKRDGLPTQICRQCLHKVNLWHDFKRVCDSSQERLKEWFNQTHTRNNQPRESVEHDRVVIKQETIDVEEDDDMIEITRHDETRESSMIEIKQEEIEVCDDDDNGDNGDADEFVNAIEIINDPLSFPSSKNNKSPLPLSKTIKIELEDPDVQHVYDHPVLIGDYSGIENGDTIDLNGVNHSGALSMQGIFDPERPIKLEINDQIPNRRKRRRKYFKRITVKKKPKIKQTLWANPKDIVSKTQDGCKCRKCGDSFPDLCSLKTHEKVHAAAENVCTICDKRYSSKGCLVRHIRIHTGQKPYICSICKKSFPYKSAYTQHRNNCSELINATEIKKEIEQDEDNLPNANTYSCYVCEKPFPNVNQMISHRRSHSSFSCHKCKKMFAGGTGLSNHLRTHTNVLHSYLSCFVCWKSFKSKLALEVHKRVHKKVLKPPSIAKTVINSKPLQNNADGKKPTNGFVCEVCDKWFKGFNMLTRHMISHTKSKEFACTLCSSTMGYASSLHKHMQVVHNINIDYRQIKPNNLSSPAVKDNKPKFITAASAQIIDQQASTQSGNHVCTICTKSFPEKSMLVSHIKIIHMGVKAYKCSVCSKMFASRIHLVKHMDSHSENLDELSCKICLKQFPDLKRLNLHKGVHKRFKFYKCDICLESFNGLKAWNNHQMAHAFRDSPLTPLNDSPLESCPTGTYTCRLCFKMFTSRSDLYEHKKMHIKLKIFSCSHCKNSYNSSSALTKHKIRNHRGGGLPINPFADPRKVSRVLNQERLFVCEICSKPFNNSSGLSKHRLQHADILFKNVKQVKTVKPSAQKNTYVKKSVPATKEGTFVCEPCNRSFNDWQSFTTHKGWHTRKHAPLDRMLPLKDTPSPVKNSPTVDNNVVVHKHKCNACAKMFSTPGRLSQHEQSCPIVAIKRKMAIEDQFKKPSLKEQSETPQDKNKKVECSVCHKMFANKKALIRHKGWHSRSPNSRLKSYKLEFSQFSKDENDTSIQETPLFIETPLIETPLVEKQLLPETPLVDVKTLSGAHDSSPIGVQCDICEKYYSSTSTLYRHRRLHLQKQIIRSRKTKIMRANEARALEMSLKEQSVGEDLPKVRASISNMEHFDTTELESKDPLGKEGKEEFSCSLCAKVFKMEEYLKAHIRIHTGERPYPCDQCPLAFSRASNLWKHKRTHVTRPFSCQICRKRFALKYMLIAHTRKAHAPKEDVFACLDCDRTYSSLEASLKNYLSISCMEHIKSVTDNEICSLLNMGTCGLHVVHGSVRTGVESVDWEISILLCHMYYLFTDSTARRALFTQLTGCTTFPLKFSGLGCKPMSLAPLVALAQKWVGLCGAVSQVFLATDPEVPVSILGASRSNVSGTRSTQPCEDK</sequence>
<evidence type="ECO:0000256" key="10">
    <source>
        <dbReference type="PROSITE-ProRule" id="PRU00042"/>
    </source>
</evidence>
<feature type="domain" description="C2H2-type" evidence="11">
    <location>
        <begin position="1052"/>
        <end position="1079"/>
    </location>
</feature>
<feature type="domain" description="C2H2-type" evidence="11">
    <location>
        <begin position="492"/>
        <end position="516"/>
    </location>
</feature>
<dbReference type="Pfam" id="PF00096">
    <property type="entry name" value="zf-C2H2"/>
    <property type="match status" value="10"/>
</dbReference>
<organism evidence="12">
    <name type="scientific">Timema poppense</name>
    <name type="common">Walking stick</name>
    <dbReference type="NCBI Taxonomy" id="170557"/>
    <lineage>
        <taxon>Eukaryota</taxon>
        <taxon>Metazoa</taxon>
        <taxon>Ecdysozoa</taxon>
        <taxon>Arthropoda</taxon>
        <taxon>Hexapoda</taxon>
        <taxon>Insecta</taxon>
        <taxon>Pterygota</taxon>
        <taxon>Neoptera</taxon>
        <taxon>Polyneoptera</taxon>
        <taxon>Phasmatodea</taxon>
        <taxon>Timematodea</taxon>
        <taxon>Timematoidea</taxon>
        <taxon>Timematidae</taxon>
        <taxon>Timema</taxon>
    </lineage>
</organism>
<dbReference type="PANTHER" id="PTHR24376:SF243">
    <property type="entry name" value="C2H2-TYPE DOMAIN-CONTAINING PROTEIN"/>
    <property type="match status" value="1"/>
</dbReference>
<keyword evidence="4 10" id="KW-0863">Zinc-finger</keyword>
<feature type="domain" description="C2H2-type" evidence="11">
    <location>
        <begin position="702"/>
        <end position="729"/>
    </location>
</feature>
<keyword evidence="5" id="KW-0862">Zinc</keyword>
<dbReference type="SMART" id="SM00355">
    <property type="entry name" value="ZnF_C2H2"/>
    <property type="match status" value="22"/>
</dbReference>
<evidence type="ECO:0000256" key="3">
    <source>
        <dbReference type="ARBA" id="ARBA00022737"/>
    </source>
</evidence>
<dbReference type="PROSITE" id="PS50157">
    <property type="entry name" value="ZINC_FINGER_C2H2_2"/>
    <property type="match status" value="18"/>
</dbReference>
<dbReference type="Pfam" id="PF12874">
    <property type="entry name" value="zf-met"/>
    <property type="match status" value="2"/>
</dbReference>
<evidence type="ECO:0000259" key="11">
    <source>
        <dbReference type="PROSITE" id="PS50157"/>
    </source>
</evidence>
<dbReference type="Gene3D" id="3.30.160.60">
    <property type="entry name" value="Classic Zinc Finger"/>
    <property type="match status" value="12"/>
</dbReference>
<feature type="domain" description="C2H2-type" evidence="11">
    <location>
        <begin position="576"/>
        <end position="603"/>
    </location>
</feature>
<evidence type="ECO:0000256" key="7">
    <source>
        <dbReference type="ARBA" id="ARBA00023125"/>
    </source>
</evidence>
<evidence type="ECO:0000256" key="8">
    <source>
        <dbReference type="ARBA" id="ARBA00023163"/>
    </source>
</evidence>
<keyword evidence="3" id="KW-0677">Repeat</keyword>
<gene>
    <name evidence="12" type="ORF">TPSB3V08_LOCUS5347</name>
</gene>
<evidence type="ECO:0000256" key="9">
    <source>
        <dbReference type="ARBA" id="ARBA00023242"/>
    </source>
</evidence>
<feature type="domain" description="C2H2-type" evidence="11">
    <location>
        <begin position="522"/>
        <end position="544"/>
    </location>
</feature>
<evidence type="ECO:0000256" key="2">
    <source>
        <dbReference type="ARBA" id="ARBA00022723"/>
    </source>
</evidence>
<dbReference type="Pfam" id="PF13912">
    <property type="entry name" value="zf-C2H2_6"/>
    <property type="match status" value="2"/>
</dbReference>
<dbReference type="PANTHER" id="PTHR24376">
    <property type="entry name" value="ZINC FINGER PROTEIN"/>
    <property type="match status" value="1"/>
</dbReference>
<dbReference type="InterPro" id="IPR013087">
    <property type="entry name" value="Znf_C2H2_type"/>
</dbReference>
<dbReference type="InterPro" id="IPR036236">
    <property type="entry name" value="Znf_C2H2_sf"/>
</dbReference>
<feature type="domain" description="C2H2-type" evidence="11">
    <location>
        <begin position="1145"/>
        <end position="1172"/>
    </location>
</feature>
<protein>
    <recommendedName>
        <fullName evidence="11">C2H2-type domain-containing protein</fullName>
    </recommendedName>
</protein>
<dbReference type="EMBL" id="OD002828">
    <property type="protein sequence ID" value="CAD7406250.1"/>
    <property type="molecule type" value="Genomic_DNA"/>
</dbReference>
<dbReference type="SUPFAM" id="SSF57716">
    <property type="entry name" value="Glucocorticoid receptor-like (DNA-binding domain)"/>
    <property type="match status" value="1"/>
</dbReference>
<keyword evidence="9" id="KW-0539">Nucleus</keyword>
<dbReference type="InterPro" id="IPR012934">
    <property type="entry name" value="Znf_AD"/>
</dbReference>
<dbReference type="GO" id="GO:0001228">
    <property type="term" value="F:DNA-binding transcription activator activity, RNA polymerase II-specific"/>
    <property type="evidence" value="ECO:0007669"/>
    <property type="project" value="TreeGrafter"/>
</dbReference>
<keyword evidence="2" id="KW-0479">Metal-binding</keyword>
<dbReference type="GO" id="GO:0005634">
    <property type="term" value="C:nucleus"/>
    <property type="evidence" value="ECO:0007669"/>
    <property type="project" value="UniProtKB-SubCell"/>
</dbReference>
<evidence type="ECO:0000313" key="12">
    <source>
        <dbReference type="EMBL" id="CAD7406250.1"/>
    </source>
</evidence>
<evidence type="ECO:0000256" key="6">
    <source>
        <dbReference type="ARBA" id="ARBA00023015"/>
    </source>
</evidence>
<comment type="subcellular location">
    <subcellularLocation>
        <location evidence="1">Nucleus</location>
    </subcellularLocation>
</comment>
<keyword evidence="6" id="KW-0805">Transcription regulation</keyword>
<dbReference type="FunFam" id="3.30.160.60:FF:000495">
    <property type="entry name" value="zinc finger protein 668"/>
    <property type="match status" value="1"/>
</dbReference>
<reference evidence="12" key="1">
    <citation type="submission" date="2020-11" db="EMBL/GenBank/DDBJ databases">
        <authorList>
            <person name="Tran Van P."/>
        </authorList>
    </citation>
    <scope>NUCLEOTIDE SEQUENCE</scope>
</reference>
<dbReference type="GO" id="GO:0008270">
    <property type="term" value="F:zinc ion binding"/>
    <property type="evidence" value="ECO:0007669"/>
    <property type="project" value="UniProtKB-KW"/>
</dbReference>
<feature type="domain" description="C2H2-type" evidence="11">
    <location>
        <begin position="1289"/>
        <end position="1317"/>
    </location>
</feature>
<dbReference type="SUPFAM" id="SSF57667">
    <property type="entry name" value="beta-beta-alpha zinc fingers"/>
    <property type="match status" value="10"/>
</dbReference>
<feature type="domain" description="C2H2-type" evidence="11">
    <location>
        <begin position="832"/>
        <end position="857"/>
    </location>
</feature>
<name>A0A7R9D394_TIMPO</name>
<feature type="domain" description="C2H2-type" evidence="11">
    <location>
        <begin position="364"/>
        <end position="391"/>
    </location>
</feature>
<dbReference type="SMART" id="SM00868">
    <property type="entry name" value="zf-AD"/>
    <property type="match status" value="2"/>
</dbReference>
<feature type="domain" description="C2H2-type" evidence="11">
    <location>
        <begin position="881"/>
        <end position="904"/>
    </location>
</feature>
<feature type="domain" description="C2H2-type" evidence="11">
    <location>
        <begin position="939"/>
        <end position="966"/>
    </location>
</feature>
<feature type="domain" description="C2H2-type" evidence="11">
    <location>
        <begin position="604"/>
        <end position="627"/>
    </location>
</feature>
<dbReference type="FunFam" id="3.30.160.60:FF:000446">
    <property type="entry name" value="Zinc finger protein"/>
    <property type="match status" value="1"/>
</dbReference>
<dbReference type="FunFam" id="3.30.160.60:FF:000145">
    <property type="entry name" value="Zinc finger protein 574"/>
    <property type="match status" value="1"/>
</dbReference>
<keyword evidence="8" id="KW-0804">Transcription</keyword>
<evidence type="ECO:0000256" key="5">
    <source>
        <dbReference type="ARBA" id="ARBA00022833"/>
    </source>
</evidence>
<feature type="domain" description="C2H2-type" evidence="11">
    <location>
        <begin position="673"/>
        <end position="701"/>
    </location>
</feature>
<evidence type="ECO:0000256" key="1">
    <source>
        <dbReference type="ARBA" id="ARBA00004123"/>
    </source>
</evidence>